<dbReference type="Proteomes" id="UP000191408">
    <property type="component" value="Unassembled WGS sequence"/>
</dbReference>
<sequence>MQDEKVEATTHSLPSDLHHLFDVHADGLYRPFDVGLPYYDKIEFDNQGWLVPPPAHQRLSDALDFWLSVRTSSSPEIVMVNLPSTLRLMHIVISNKTSAIRRVSKFSAVVDGLSETGIHCYTVCAVMGGEWKMDF</sequence>
<dbReference type="AlphaFoldDB" id="A0A1V6P567"/>
<evidence type="ECO:0000313" key="1">
    <source>
        <dbReference type="EMBL" id="OQD72130.1"/>
    </source>
</evidence>
<dbReference type="EMBL" id="MDYM01000001">
    <property type="protein sequence ID" value="OQD72130.1"/>
    <property type="molecule type" value="Genomic_DNA"/>
</dbReference>
<keyword evidence="2" id="KW-1185">Reference proteome</keyword>
<proteinExistence type="predicted"/>
<gene>
    <name evidence="1" type="ORF">PENPOL_c001G05291</name>
</gene>
<protein>
    <submittedName>
        <fullName evidence="1">Uncharacterized protein</fullName>
    </submittedName>
</protein>
<reference evidence="2" key="1">
    <citation type="journal article" date="2017" name="Nat. Microbiol.">
        <title>Global analysis of biosynthetic gene clusters reveals vast potential of secondary metabolite production in Penicillium species.</title>
        <authorList>
            <person name="Nielsen J.C."/>
            <person name="Grijseels S."/>
            <person name="Prigent S."/>
            <person name="Ji B."/>
            <person name="Dainat J."/>
            <person name="Nielsen K.F."/>
            <person name="Frisvad J.C."/>
            <person name="Workman M."/>
            <person name="Nielsen J."/>
        </authorList>
    </citation>
    <scope>NUCLEOTIDE SEQUENCE [LARGE SCALE GENOMIC DNA]</scope>
    <source>
        <strain evidence="2">IBT 4502</strain>
    </source>
</reference>
<evidence type="ECO:0000313" key="2">
    <source>
        <dbReference type="Proteomes" id="UP000191408"/>
    </source>
</evidence>
<accession>A0A1V6P567</accession>
<name>A0A1V6P567_PENPO</name>
<comment type="caution">
    <text evidence="1">The sequence shown here is derived from an EMBL/GenBank/DDBJ whole genome shotgun (WGS) entry which is preliminary data.</text>
</comment>
<organism evidence="1 2">
    <name type="scientific">Penicillium polonicum</name>
    <dbReference type="NCBI Taxonomy" id="60169"/>
    <lineage>
        <taxon>Eukaryota</taxon>
        <taxon>Fungi</taxon>
        <taxon>Dikarya</taxon>
        <taxon>Ascomycota</taxon>
        <taxon>Pezizomycotina</taxon>
        <taxon>Eurotiomycetes</taxon>
        <taxon>Eurotiomycetidae</taxon>
        <taxon>Eurotiales</taxon>
        <taxon>Aspergillaceae</taxon>
        <taxon>Penicillium</taxon>
    </lineage>
</organism>